<evidence type="ECO:0000259" key="2">
    <source>
        <dbReference type="Pfam" id="PF00850"/>
    </source>
</evidence>
<accession>A0A832A436</accession>
<reference evidence="3" key="1">
    <citation type="journal article" date="2020" name="mSystems">
        <title>Genome- and Community-Level Interaction Insights into Carbon Utilization and Element Cycling Functions of Hydrothermarchaeota in Hydrothermal Sediment.</title>
        <authorList>
            <person name="Zhou Z."/>
            <person name="Liu Y."/>
            <person name="Xu W."/>
            <person name="Pan J."/>
            <person name="Luo Z.H."/>
            <person name="Li M."/>
        </authorList>
    </citation>
    <scope>NUCLEOTIDE SEQUENCE [LARGE SCALE GENOMIC DNA]</scope>
    <source>
        <strain evidence="3">SpSt-456</strain>
    </source>
</reference>
<dbReference type="InterPro" id="IPR037138">
    <property type="entry name" value="His_deacetylse_dom_sf"/>
</dbReference>
<gene>
    <name evidence="3" type="ORF">ENS06_00705</name>
</gene>
<evidence type="ECO:0000256" key="1">
    <source>
        <dbReference type="ARBA" id="ARBA00005947"/>
    </source>
</evidence>
<organism evidence="3">
    <name type="scientific">Desulfacinum infernum</name>
    <dbReference type="NCBI Taxonomy" id="35837"/>
    <lineage>
        <taxon>Bacteria</taxon>
        <taxon>Pseudomonadati</taxon>
        <taxon>Thermodesulfobacteriota</taxon>
        <taxon>Syntrophobacteria</taxon>
        <taxon>Syntrophobacterales</taxon>
        <taxon>Syntrophobacteraceae</taxon>
        <taxon>Desulfacinum</taxon>
    </lineage>
</organism>
<dbReference type="Pfam" id="PF00850">
    <property type="entry name" value="Hist_deacetyl"/>
    <property type="match status" value="2"/>
</dbReference>
<dbReference type="InterPro" id="IPR000286">
    <property type="entry name" value="HDACs"/>
</dbReference>
<feature type="domain" description="Histone deacetylase" evidence="2">
    <location>
        <begin position="61"/>
        <end position="147"/>
    </location>
</feature>
<dbReference type="PRINTS" id="PR01270">
    <property type="entry name" value="HDASUPER"/>
</dbReference>
<sequence length="250" mass="27477">MAVFTHDQFLEAYTRDPAAAPGRLECIEKAIADIAEFREALPASWEDLRRVHTERHLRHVMRQGLDRVASLAAGGAVMAALEGLKRPAFALVRPPGHHASADDSWGFCYYNNVAVALEHLRHHGYIQTAYVLDFDLHYGDGTVNILGEKGYAAILNPQTENRVEYLRLVENDLAAMRADIVAVSAGFDAHIQDWGGVLLTEDYHTLGTMVRSACMRLGIGCFAVLEGGYNHAVLGENVRAFLLGLLGAPR</sequence>
<dbReference type="InterPro" id="IPR023801">
    <property type="entry name" value="His_deacetylse_dom"/>
</dbReference>
<dbReference type="InterPro" id="IPR023696">
    <property type="entry name" value="Ureohydrolase_dom_sf"/>
</dbReference>
<dbReference type="EMBL" id="DSTK01000005">
    <property type="protein sequence ID" value="HFK95825.1"/>
    <property type="molecule type" value="Genomic_DNA"/>
</dbReference>
<dbReference type="AlphaFoldDB" id="A0A832A436"/>
<evidence type="ECO:0000313" key="3">
    <source>
        <dbReference type="EMBL" id="HFK95825.1"/>
    </source>
</evidence>
<dbReference type="GO" id="GO:0040029">
    <property type="term" value="P:epigenetic regulation of gene expression"/>
    <property type="evidence" value="ECO:0007669"/>
    <property type="project" value="TreeGrafter"/>
</dbReference>
<feature type="domain" description="Histone deacetylase" evidence="2">
    <location>
        <begin position="167"/>
        <end position="242"/>
    </location>
</feature>
<name>A0A832A436_9BACT</name>
<dbReference type="GO" id="GO:0004407">
    <property type="term" value="F:histone deacetylase activity"/>
    <property type="evidence" value="ECO:0007669"/>
    <property type="project" value="TreeGrafter"/>
</dbReference>
<dbReference type="Gene3D" id="3.40.800.20">
    <property type="entry name" value="Histone deacetylase domain"/>
    <property type="match status" value="2"/>
</dbReference>
<comment type="caution">
    <text evidence="3">The sequence shown here is derived from an EMBL/GenBank/DDBJ whole genome shotgun (WGS) entry which is preliminary data.</text>
</comment>
<proteinExistence type="inferred from homology"/>
<dbReference type="PANTHER" id="PTHR10625">
    <property type="entry name" value="HISTONE DEACETYLASE HDAC1-RELATED"/>
    <property type="match status" value="1"/>
</dbReference>
<dbReference type="SUPFAM" id="SSF52768">
    <property type="entry name" value="Arginase/deacetylase"/>
    <property type="match status" value="1"/>
</dbReference>
<protein>
    <submittedName>
        <fullName evidence="3">Histone deacetylase family protein</fullName>
    </submittedName>
</protein>
<comment type="similarity">
    <text evidence="1">Belongs to the histone deacetylase family.</text>
</comment>